<dbReference type="InterPro" id="IPR046960">
    <property type="entry name" value="PPR_At4g14850-like_plant"/>
</dbReference>
<evidence type="ECO:0000313" key="1">
    <source>
        <dbReference type="EMBL" id="KAK6936371.1"/>
    </source>
</evidence>
<dbReference type="EMBL" id="JBAMMX010000007">
    <property type="protein sequence ID" value="KAK6936371.1"/>
    <property type="molecule type" value="Genomic_DNA"/>
</dbReference>
<comment type="caution">
    <text evidence="1">The sequence shown here is derived from an EMBL/GenBank/DDBJ whole genome shotgun (WGS) entry which is preliminary data.</text>
</comment>
<dbReference type="PANTHER" id="PTHR47926:SF401">
    <property type="entry name" value="PENTATRICOPEPTIDE REPEAT-CONTAINING PROTEIN"/>
    <property type="match status" value="1"/>
</dbReference>
<evidence type="ECO:0000313" key="2">
    <source>
        <dbReference type="Proteomes" id="UP001370490"/>
    </source>
</evidence>
<dbReference type="PANTHER" id="PTHR47926">
    <property type="entry name" value="PENTATRICOPEPTIDE REPEAT-CONTAINING PROTEIN"/>
    <property type="match status" value="1"/>
</dbReference>
<dbReference type="GO" id="GO:0003723">
    <property type="term" value="F:RNA binding"/>
    <property type="evidence" value="ECO:0007669"/>
    <property type="project" value="InterPro"/>
</dbReference>
<sequence length="84" mass="9236">MLKRVLVSWNSMVVHLRIGALDAALDLFRGMEKRNVITWNSTITGSKEALEHFHKMQLMSDGAVKPDKITIANILSACASLGAI</sequence>
<gene>
    <name evidence="1" type="ORF">RJ641_033401</name>
</gene>
<dbReference type="InterPro" id="IPR011990">
    <property type="entry name" value="TPR-like_helical_dom_sf"/>
</dbReference>
<reference evidence="1 2" key="1">
    <citation type="submission" date="2023-12" db="EMBL/GenBank/DDBJ databases">
        <title>A high-quality genome assembly for Dillenia turbinata (Dilleniales).</title>
        <authorList>
            <person name="Chanderbali A."/>
        </authorList>
    </citation>
    <scope>NUCLEOTIDE SEQUENCE [LARGE SCALE GENOMIC DNA]</scope>
    <source>
        <strain evidence="1">LSX21</strain>
        <tissue evidence="1">Leaf</tissue>
    </source>
</reference>
<organism evidence="1 2">
    <name type="scientific">Dillenia turbinata</name>
    <dbReference type="NCBI Taxonomy" id="194707"/>
    <lineage>
        <taxon>Eukaryota</taxon>
        <taxon>Viridiplantae</taxon>
        <taxon>Streptophyta</taxon>
        <taxon>Embryophyta</taxon>
        <taxon>Tracheophyta</taxon>
        <taxon>Spermatophyta</taxon>
        <taxon>Magnoliopsida</taxon>
        <taxon>eudicotyledons</taxon>
        <taxon>Gunneridae</taxon>
        <taxon>Pentapetalae</taxon>
        <taxon>Dilleniales</taxon>
        <taxon>Dilleniaceae</taxon>
        <taxon>Dillenia</taxon>
    </lineage>
</organism>
<evidence type="ECO:0008006" key="3">
    <source>
        <dbReference type="Google" id="ProtNLM"/>
    </source>
</evidence>
<keyword evidence="2" id="KW-1185">Reference proteome</keyword>
<name>A0AAN8VV64_9MAGN</name>
<dbReference type="GO" id="GO:0009451">
    <property type="term" value="P:RNA modification"/>
    <property type="evidence" value="ECO:0007669"/>
    <property type="project" value="InterPro"/>
</dbReference>
<proteinExistence type="predicted"/>
<accession>A0AAN8VV64</accession>
<dbReference type="Proteomes" id="UP001370490">
    <property type="component" value="Unassembled WGS sequence"/>
</dbReference>
<protein>
    <recommendedName>
        <fullName evidence="3">Pentatricopeptide repeat-containing protein</fullName>
    </recommendedName>
</protein>
<dbReference type="Gene3D" id="1.25.40.10">
    <property type="entry name" value="Tetratricopeptide repeat domain"/>
    <property type="match status" value="1"/>
</dbReference>
<dbReference type="AlphaFoldDB" id="A0AAN8VV64"/>